<dbReference type="InterPro" id="IPR021615">
    <property type="entry name" value="Omp28"/>
</dbReference>
<evidence type="ECO:0000313" key="1">
    <source>
        <dbReference type="EMBL" id="PZX36890.1"/>
    </source>
</evidence>
<dbReference type="Gene3D" id="2.60.40.10">
    <property type="entry name" value="Immunoglobulins"/>
    <property type="match status" value="1"/>
</dbReference>
<dbReference type="PROSITE" id="PS51257">
    <property type="entry name" value="PROKAR_LIPOPROTEIN"/>
    <property type="match status" value="1"/>
</dbReference>
<reference evidence="1 2" key="1">
    <citation type="submission" date="2018-06" db="EMBL/GenBank/DDBJ databases">
        <title>Genomic Encyclopedia of Archaeal and Bacterial Type Strains, Phase II (KMG-II): from individual species to whole genera.</title>
        <authorList>
            <person name="Goeker M."/>
        </authorList>
    </citation>
    <scope>NUCLEOTIDE SEQUENCE [LARGE SCALE GENOMIC DNA]</scope>
    <source>
        <strain evidence="1 2">DSM 17205</strain>
    </source>
</reference>
<gene>
    <name evidence="1" type="ORF">LX97_03355</name>
</gene>
<dbReference type="RefSeq" id="WP_015362484.1">
    <property type="nucleotide sequence ID" value="NZ_QKZR01000008.1"/>
</dbReference>
<dbReference type="Pfam" id="PF11551">
    <property type="entry name" value="Omp28"/>
    <property type="match status" value="1"/>
</dbReference>
<dbReference type="Gene3D" id="3.40.30.10">
    <property type="entry name" value="Glutaredoxin"/>
    <property type="match status" value="1"/>
</dbReference>
<sequence length="342" mass="35894">MKTANFLKMFALFLAIGITSCTSESTDEDGGNNAGLTLSASKTRVYDFSLITFTVMNGNTDVTSSAVISVDGAPISGNSFNVSGVGTKTATAVFNGENTNSLNIDVINPSFSTKALIEDYTGAWCGWCPRISQGIIDLHNTPGGEDVIAVAVHNGDSMEFPLEAQMRSQFGVNGFPTGILNRNGEWNSASAHAMNLTQPMSLLNSVKPLGLAINSSMSGNSVSATIKVGFDLDTENMKLVAMLLENGKVAAQTNYTNNWGGVSTISNFEHNDILRAAFTDVFGDAIPADQQVGGSEYSVTLSANIPAGTNTTDMDIVAFVVDGSGKVVNVQHAEVGANVDFD</sequence>
<dbReference type="SUPFAM" id="SSF52833">
    <property type="entry name" value="Thioredoxin-like"/>
    <property type="match status" value="1"/>
</dbReference>
<accession>A0ABX5PUD0</accession>
<evidence type="ECO:0000313" key="2">
    <source>
        <dbReference type="Proteomes" id="UP000248584"/>
    </source>
</evidence>
<dbReference type="InterPro" id="IPR036249">
    <property type="entry name" value="Thioredoxin-like_sf"/>
</dbReference>
<keyword evidence="2" id="KW-1185">Reference proteome</keyword>
<protein>
    <submittedName>
        <fullName evidence="1">Outer membrane protein Omp28</fullName>
    </submittedName>
</protein>
<dbReference type="Proteomes" id="UP000248584">
    <property type="component" value="Unassembled WGS sequence"/>
</dbReference>
<name>A0ABX5PUD0_9FLAO</name>
<comment type="caution">
    <text evidence="1">The sequence shown here is derived from an EMBL/GenBank/DDBJ whole genome shotgun (WGS) entry which is preliminary data.</text>
</comment>
<dbReference type="InterPro" id="IPR013783">
    <property type="entry name" value="Ig-like_fold"/>
</dbReference>
<organism evidence="1 2">
    <name type="scientific">Nonlabens dokdonensis</name>
    <dbReference type="NCBI Taxonomy" id="328515"/>
    <lineage>
        <taxon>Bacteria</taxon>
        <taxon>Pseudomonadati</taxon>
        <taxon>Bacteroidota</taxon>
        <taxon>Flavobacteriia</taxon>
        <taxon>Flavobacteriales</taxon>
        <taxon>Flavobacteriaceae</taxon>
        <taxon>Nonlabens</taxon>
    </lineage>
</organism>
<dbReference type="EMBL" id="QKZR01000008">
    <property type="protein sequence ID" value="PZX36890.1"/>
    <property type="molecule type" value="Genomic_DNA"/>
</dbReference>
<proteinExistence type="predicted"/>